<accession>A0A0A8ZX34</accession>
<reference evidence="2" key="1">
    <citation type="submission" date="2014-09" db="EMBL/GenBank/DDBJ databases">
        <authorList>
            <person name="Magalhaes I.L.F."/>
            <person name="Oliveira U."/>
            <person name="Santos F.R."/>
            <person name="Vidigal T.H.D.A."/>
            <person name="Brescovit A.D."/>
            <person name="Santos A.J."/>
        </authorList>
    </citation>
    <scope>NUCLEOTIDE SEQUENCE</scope>
    <source>
        <tissue evidence="2">Shoot tissue taken approximately 20 cm above the soil surface</tissue>
    </source>
</reference>
<dbReference type="AlphaFoldDB" id="A0A0A8ZX34"/>
<evidence type="ECO:0000313" key="2">
    <source>
        <dbReference type="EMBL" id="JAD43381.1"/>
    </source>
</evidence>
<proteinExistence type="predicted"/>
<sequence length="77" mass="8578">MKTCSMWSDGCPELSVFISGGCPSMPRWFHHQMVRELRLPATATRRAPARRRRDGVSGQDPGPAARGRQGWRQRAGG</sequence>
<dbReference type="EMBL" id="GBRH01254514">
    <property type="protein sequence ID" value="JAD43381.1"/>
    <property type="molecule type" value="Transcribed_RNA"/>
</dbReference>
<protein>
    <submittedName>
        <fullName evidence="2">Uncharacterized protein</fullName>
    </submittedName>
</protein>
<name>A0A0A8ZX34_ARUDO</name>
<evidence type="ECO:0000256" key="1">
    <source>
        <dbReference type="SAM" id="MobiDB-lite"/>
    </source>
</evidence>
<organism evidence="2">
    <name type="scientific">Arundo donax</name>
    <name type="common">Giant reed</name>
    <name type="synonym">Donax arundinaceus</name>
    <dbReference type="NCBI Taxonomy" id="35708"/>
    <lineage>
        <taxon>Eukaryota</taxon>
        <taxon>Viridiplantae</taxon>
        <taxon>Streptophyta</taxon>
        <taxon>Embryophyta</taxon>
        <taxon>Tracheophyta</taxon>
        <taxon>Spermatophyta</taxon>
        <taxon>Magnoliopsida</taxon>
        <taxon>Liliopsida</taxon>
        <taxon>Poales</taxon>
        <taxon>Poaceae</taxon>
        <taxon>PACMAD clade</taxon>
        <taxon>Arundinoideae</taxon>
        <taxon>Arundineae</taxon>
        <taxon>Arundo</taxon>
    </lineage>
</organism>
<feature type="region of interest" description="Disordered" evidence="1">
    <location>
        <begin position="41"/>
        <end position="77"/>
    </location>
</feature>
<feature type="compositionally biased region" description="Low complexity" evidence="1">
    <location>
        <begin position="61"/>
        <end position="77"/>
    </location>
</feature>
<reference evidence="2" key="2">
    <citation type="journal article" date="2015" name="Data Brief">
        <title>Shoot transcriptome of the giant reed, Arundo donax.</title>
        <authorList>
            <person name="Barrero R.A."/>
            <person name="Guerrero F.D."/>
            <person name="Moolhuijzen P."/>
            <person name="Goolsby J.A."/>
            <person name="Tidwell J."/>
            <person name="Bellgard S.E."/>
            <person name="Bellgard M.I."/>
        </authorList>
    </citation>
    <scope>NUCLEOTIDE SEQUENCE</scope>
    <source>
        <tissue evidence="2">Shoot tissue taken approximately 20 cm above the soil surface</tissue>
    </source>
</reference>